<feature type="active site" description="Proton acceptor" evidence="8">
    <location>
        <position position="286"/>
    </location>
</feature>
<dbReference type="GO" id="GO:0009423">
    <property type="term" value="P:chorismate biosynthetic process"/>
    <property type="evidence" value="ECO:0007669"/>
    <property type="project" value="UniProtKB-UniRule"/>
</dbReference>
<dbReference type="InterPro" id="IPR036291">
    <property type="entry name" value="NAD(P)-bd_dom_sf"/>
</dbReference>
<dbReference type="AlphaFoldDB" id="A0A5C1QB97"/>
<keyword evidence="4 8" id="KW-0521">NADP</keyword>
<dbReference type="GO" id="GO:0005829">
    <property type="term" value="C:cytosol"/>
    <property type="evidence" value="ECO:0007669"/>
    <property type="project" value="TreeGrafter"/>
</dbReference>
<dbReference type="GO" id="GO:0008652">
    <property type="term" value="P:amino acid biosynthetic process"/>
    <property type="evidence" value="ECO:0007669"/>
    <property type="project" value="UniProtKB-KW"/>
</dbReference>
<dbReference type="Pfam" id="PF01487">
    <property type="entry name" value="DHquinase_I"/>
    <property type="match status" value="1"/>
</dbReference>
<dbReference type="Gene3D" id="3.40.50.10860">
    <property type="entry name" value="Leucine Dehydrogenase, chain A, domain 1"/>
    <property type="match status" value="1"/>
</dbReference>
<comment type="subunit">
    <text evidence="8">Homodimer.</text>
</comment>
<comment type="caution">
    <text evidence="8">Lacks conserved residue(s) required for the propagation of feature annotation.</text>
</comment>
<dbReference type="GO" id="GO:0009073">
    <property type="term" value="P:aromatic amino acid family biosynthetic process"/>
    <property type="evidence" value="ECO:0007669"/>
    <property type="project" value="UniProtKB-KW"/>
</dbReference>
<reference evidence="11 12" key="1">
    <citation type="submission" date="2019-02" db="EMBL/GenBank/DDBJ databases">
        <authorList>
            <person name="Fomenkov A."/>
            <person name="Dubinina G."/>
            <person name="Grabovich M."/>
            <person name="Vincze T."/>
            <person name="Roberts R.J."/>
        </authorList>
    </citation>
    <scope>NUCLEOTIDE SEQUENCE [LARGE SCALE GENOMIC DNA]</scope>
    <source>
        <strain evidence="11 12">P</strain>
    </source>
</reference>
<organism evidence="11 12">
    <name type="scientific">Thiospirochaeta perfilievii</name>
    <dbReference type="NCBI Taxonomy" id="252967"/>
    <lineage>
        <taxon>Bacteria</taxon>
        <taxon>Pseudomonadati</taxon>
        <taxon>Spirochaetota</taxon>
        <taxon>Spirochaetia</taxon>
        <taxon>Spirochaetales</taxon>
        <taxon>Spirochaetaceae</taxon>
        <taxon>Thiospirochaeta</taxon>
    </lineage>
</organism>
<gene>
    <name evidence="8 11" type="primary">aroE</name>
    <name evidence="11" type="ORF">EW093_04205</name>
</gene>
<dbReference type="Pfam" id="PF01488">
    <property type="entry name" value="Shikimate_DH"/>
    <property type="match status" value="1"/>
</dbReference>
<sequence length="481" mass="53765">MSKICLTLTEDSLKKCINSVEKHGSEIQIVELRVDLLKRSEQLKINNFKIDIPTILTFRKSVDGGLYNGDEEYRIKILELGLKSGNFSYVDLEEDLIAPNLEELARVHNVKIIRSFHDFNGVPKDLADRLLRIKRSNDELPKAAVMIKSTEDLLLFYKESLKIKSIEKIVLGMGNMGFNTRVLAHKIGSFLTFTSTNGASAAPGHVTPTLLKETYSFNNIDWDTEVFGIIGNPVMHTKSPAIHNKGYKSLGLNAVYVPFEIDDPTIFIKIANLIGLKGFSVTVPFKTEIIPLMDSLTTSVKEIGACNTVVKINNKWVGDNTDYIGFITPLIKSYGTLKGKNVCVIGAGGSAKASLFALREEGANVLIVNRTLEKAKVLAKQFNMEYSGLSRDNIDIIKGYSDVIIQNTNVGMHPLEDIDPIDFYDFTGNEFLYDVIYTPKVTKFLARGVDSGCKILNGWQMLLEQGYRQFKIYTGYDYPIV</sequence>
<evidence type="ECO:0000313" key="11">
    <source>
        <dbReference type="EMBL" id="QEN03934.1"/>
    </source>
</evidence>
<dbReference type="InterPro" id="IPR022893">
    <property type="entry name" value="Shikimate_DH_fam"/>
</dbReference>
<dbReference type="SUPFAM" id="SSF51735">
    <property type="entry name" value="NAD(P)-binding Rossmann-fold domains"/>
    <property type="match status" value="1"/>
</dbReference>
<evidence type="ECO:0000256" key="7">
    <source>
        <dbReference type="ARBA" id="ARBA00049442"/>
    </source>
</evidence>
<name>A0A5C1QB97_9SPIO</name>
<feature type="binding site" evidence="8">
    <location>
        <position position="307"/>
    </location>
    <ligand>
        <name>shikimate</name>
        <dbReference type="ChEBI" id="CHEBI:36208"/>
    </ligand>
</feature>
<dbReference type="Gene3D" id="3.40.50.720">
    <property type="entry name" value="NAD(P)-binding Rossmann-like Domain"/>
    <property type="match status" value="1"/>
</dbReference>
<dbReference type="PANTHER" id="PTHR21089">
    <property type="entry name" value="SHIKIMATE DEHYDROGENASE"/>
    <property type="match status" value="1"/>
</dbReference>
<comment type="function">
    <text evidence="8">Involved in the biosynthesis of the chorismate, which leads to the biosynthesis of aromatic amino acids. Catalyzes the reversible NADPH linked reduction of 3-dehydroshikimate (DHSA) to yield shikimate (SA).</text>
</comment>
<dbReference type="GO" id="GO:0050661">
    <property type="term" value="F:NADP binding"/>
    <property type="evidence" value="ECO:0007669"/>
    <property type="project" value="InterPro"/>
</dbReference>
<dbReference type="SUPFAM" id="SSF51569">
    <property type="entry name" value="Aldolase"/>
    <property type="match status" value="1"/>
</dbReference>
<dbReference type="SUPFAM" id="SSF53223">
    <property type="entry name" value="Aminoacid dehydrogenase-like, N-terminal domain"/>
    <property type="match status" value="1"/>
</dbReference>
<dbReference type="PANTHER" id="PTHR21089:SF1">
    <property type="entry name" value="BIFUNCTIONAL 3-DEHYDROQUINATE DEHYDRATASE_SHIKIMATE DEHYDROGENASE, CHLOROPLASTIC"/>
    <property type="match status" value="1"/>
</dbReference>
<evidence type="ECO:0000256" key="4">
    <source>
        <dbReference type="ARBA" id="ARBA00022857"/>
    </source>
</evidence>
<evidence type="ECO:0000259" key="10">
    <source>
        <dbReference type="Pfam" id="PF08501"/>
    </source>
</evidence>
<feature type="binding site" evidence="8">
    <location>
        <begin position="346"/>
        <end position="350"/>
    </location>
    <ligand>
        <name>NADP(+)</name>
        <dbReference type="ChEBI" id="CHEBI:58349"/>
    </ligand>
</feature>
<dbReference type="GO" id="GO:0019632">
    <property type="term" value="P:shikimate metabolic process"/>
    <property type="evidence" value="ECO:0007669"/>
    <property type="project" value="InterPro"/>
</dbReference>
<keyword evidence="6 8" id="KW-0057">Aromatic amino acid biosynthesis</keyword>
<feature type="binding site" evidence="8">
    <location>
        <position position="465"/>
    </location>
    <ligand>
        <name>shikimate</name>
        <dbReference type="ChEBI" id="CHEBI:36208"/>
    </ligand>
</feature>
<dbReference type="CDD" id="cd01065">
    <property type="entry name" value="NAD_bind_Shikimate_DH"/>
    <property type="match status" value="1"/>
</dbReference>
<evidence type="ECO:0000256" key="6">
    <source>
        <dbReference type="ARBA" id="ARBA00023141"/>
    </source>
</evidence>
<dbReference type="HAMAP" id="MF_00222">
    <property type="entry name" value="Shikimate_DH_AroE"/>
    <property type="match status" value="1"/>
</dbReference>
<dbReference type="Gene3D" id="3.20.20.70">
    <property type="entry name" value="Aldolase class I"/>
    <property type="match status" value="1"/>
</dbReference>
<feature type="binding site" evidence="8">
    <location>
        <begin position="237"/>
        <end position="239"/>
    </location>
    <ligand>
        <name>shikimate</name>
        <dbReference type="ChEBI" id="CHEBI:36208"/>
    </ligand>
</feature>
<feature type="binding site" evidence="8">
    <location>
        <position position="435"/>
    </location>
    <ligand>
        <name>NADP(+)</name>
        <dbReference type="ChEBI" id="CHEBI:58349"/>
    </ligand>
</feature>
<feature type="domain" description="Quinate/shikimate 5-dehydrogenase/glutamyl-tRNA reductase" evidence="9">
    <location>
        <begin position="334"/>
        <end position="409"/>
    </location>
</feature>
<dbReference type="EMBL" id="CP035807">
    <property type="protein sequence ID" value="QEN03934.1"/>
    <property type="molecule type" value="Genomic_DNA"/>
</dbReference>
<evidence type="ECO:0000256" key="2">
    <source>
        <dbReference type="ARBA" id="ARBA00012962"/>
    </source>
</evidence>
<feature type="binding site" evidence="8">
    <location>
        <position position="458"/>
    </location>
    <ligand>
        <name>NADP(+)</name>
        <dbReference type="ChEBI" id="CHEBI:58349"/>
    </ligand>
</feature>
<dbReference type="InterPro" id="IPR013708">
    <property type="entry name" value="Shikimate_DH-bd_N"/>
</dbReference>
<dbReference type="GO" id="GO:0003855">
    <property type="term" value="F:3-dehydroquinate dehydratase activity"/>
    <property type="evidence" value="ECO:0007669"/>
    <property type="project" value="InterPro"/>
</dbReference>
<comment type="similarity">
    <text evidence="8">Belongs to the shikimate dehydrogenase family.</text>
</comment>
<dbReference type="Proteomes" id="UP000323824">
    <property type="component" value="Chromosome"/>
</dbReference>
<feature type="binding site" evidence="8">
    <location>
        <position position="322"/>
    </location>
    <ligand>
        <name>shikimate</name>
        <dbReference type="ChEBI" id="CHEBI:36208"/>
    </ligand>
</feature>
<dbReference type="CDD" id="cd00502">
    <property type="entry name" value="DHQase_I"/>
    <property type="match status" value="1"/>
</dbReference>
<dbReference type="GO" id="GO:0004764">
    <property type="term" value="F:shikimate 3-dehydrogenase (NADP+) activity"/>
    <property type="evidence" value="ECO:0007669"/>
    <property type="project" value="UniProtKB-UniRule"/>
</dbReference>
<evidence type="ECO:0000313" key="12">
    <source>
        <dbReference type="Proteomes" id="UP000323824"/>
    </source>
</evidence>
<evidence type="ECO:0000256" key="5">
    <source>
        <dbReference type="ARBA" id="ARBA00023002"/>
    </source>
</evidence>
<dbReference type="InterPro" id="IPR001381">
    <property type="entry name" value="DHquinase_I"/>
</dbReference>
<dbReference type="KEGG" id="sper:EW093_04205"/>
<dbReference type="EC" id="1.1.1.25" evidence="2 8"/>
<evidence type="ECO:0000256" key="1">
    <source>
        <dbReference type="ARBA" id="ARBA00004871"/>
    </source>
</evidence>
<dbReference type="InterPro" id="IPR013785">
    <property type="entry name" value="Aldolase_TIM"/>
</dbReference>
<dbReference type="Pfam" id="PF08501">
    <property type="entry name" value="Shikimate_dh_N"/>
    <property type="match status" value="1"/>
</dbReference>
<dbReference type="InterPro" id="IPR011342">
    <property type="entry name" value="Shikimate_DH"/>
</dbReference>
<keyword evidence="12" id="KW-1185">Reference proteome</keyword>
<feature type="binding site" evidence="8">
    <location>
        <position position="437"/>
    </location>
    <ligand>
        <name>shikimate</name>
        <dbReference type="ChEBI" id="CHEBI:36208"/>
    </ligand>
</feature>
<reference evidence="11 12" key="2">
    <citation type="submission" date="2019-09" db="EMBL/GenBank/DDBJ databases">
        <title>Complete Genome Sequence and Methylome Analysis of free living Spirochaetas.</title>
        <authorList>
            <person name="Leshcheva N."/>
            <person name="Mikheeva N."/>
        </authorList>
    </citation>
    <scope>NUCLEOTIDE SEQUENCE [LARGE SCALE GENOMIC DNA]</scope>
    <source>
        <strain evidence="11 12">P</strain>
    </source>
</reference>
<keyword evidence="3 8" id="KW-0028">Amino-acid biosynthesis</keyword>
<feature type="domain" description="Shikimate dehydrogenase substrate binding N-terminal" evidence="10">
    <location>
        <begin position="229"/>
        <end position="309"/>
    </location>
</feature>
<dbReference type="RefSeq" id="WP_149567191.1">
    <property type="nucleotide sequence ID" value="NZ_CP035807.1"/>
</dbReference>
<dbReference type="InterPro" id="IPR006151">
    <property type="entry name" value="Shikm_DH/Glu-tRNA_Rdtase"/>
</dbReference>
<evidence type="ECO:0000256" key="3">
    <source>
        <dbReference type="ARBA" id="ARBA00022605"/>
    </source>
</evidence>
<keyword evidence="5 8" id="KW-0560">Oxidoreductase</keyword>
<dbReference type="InterPro" id="IPR046346">
    <property type="entry name" value="Aminoacid_DH-like_N_sf"/>
</dbReference>
<accession>A0A5C1QB97</accession>
<dbReference type="UniPathway" id="UPA00053">
    <property type="reaction ID" value="UER00087"/>
</dbReference>
<proteinExistence type="inferred from homology"/>
<feature type="binding site" evidence="8">
    <location>
        <begin position="369"/>
        <end position="374"/>
    </location>
    <ligand>
        <name>NADP(+)</name>
        <dbReference type="ChEBI" id="CHEBI:58349"/>
    </ligand>
</feature>
<feature type="binding site" evidence="8">
    <location>
        <position position="282"/>
    </location>
    <ligand>
        <name>shikimate</name>
        <dbReference type="ChEBI" id="CHEBI:36208"/>
    </ligand>
</feature>
<evidence type="ECO:0000259" key="9">
    <source>
        <dbReference type="Pfam" id="PF01488"/>
    </source>
</evidence>
<protein>
    <recommendedName>
        <fullName evidence="2 8">Shikimate dehydrogenase (NADP(+))</fullName>
        <shortName evidence="8">SDH</shortName>
        <ecNumber evidence="2 8">1.1.1.25</ecNumber>
    </recommendedName>
</protein>
<comment type="pathway">
    <text evidence="1 8">Metabolic intermediate biosynthesis; chorismate biosynthesis; chorismate from D-erythrose 4-phosphate and phosphoenolpyruvate: step 4/7.</text>
</comment>
<comment type="catalytic activity">
    <reaction evidence="7 8">
        <text>shikimate + NADP(+) = 3-dehydroshikimate + NADPH + H(+)</text>
        <dbReference type="Rhea" id="RHEA:17737"/>
        <dbReference type="ChEBI" id="CHEBI:15378"/>
        <dbReference type="ChEBI" id="CHEBI:16630"/>
        <dbReference type="ChEBI" id="CHEBI:36208"/>
        <dbReference type="ChEBI" id="CHEBI:57783"/>
        <dbReference type="ChEBI" id="CHEBI:58349"/>
        <dbReference type="EC" id="1.1.1.25"/>
    </reaction>
</comment>
<evidence type="ECO:0000256" key="8">
    <source>
        <dbReference type="HAMAP-Rule" id="MF_00222"/>
    </source>
</evidence>
<dbReference type="OrthoDB" id="9792692at2"/>
<dbReference type="NCBIfam" id="TIGR00507">
    <property type="entry name" value="aroE"/>
    <property type="match status" value="1"/>
</dbReference>